<dbReference type="InterPro" id="IPR050595">
    <property type="entry name" value="Bact_response_regulator"/>
</dbReference>
<dbReference type="EMBL" id="JACHXS010000015">
    <property type="protein sequence ID" value="MBB3224948.1"/>
    <property type="molecule type" value="Genomic_DNA"/>
</dbReference>
<feature type="domain" description="Response regulatory" evidence="3">
    <location>
        <begin position="7"/>
        <end position="122"/>
    </location>
</feature>
<reference evidence="5 6" key="1">
    <citation type="submission" date="2019-05" db="EMBL/GenBank/DDBJ databases">
        <title>Draft Genome Sequences of Six Type Strains of the Genus Massilia.</title>
        <authorList>
            <person name="Miess H."/>
            <person name="Frediansyhah A."/>
            <person name="Gross H."/>
        </authorList>
    </citation>
    <scope>NUCLEOTIDE SEQUENCE [LARGE SCALE GENOMIC DNA]</scope>
    <source>
        <strain evidence="5 6">DSMZ 26121</strain>
    </source>
</reference>
<dbReference type="InterPro" id="IPR001789">
    <property type="entry name" value="Sig_transdc_resp-reg_receiver"/>
</dbReference>
<dbReference type="GO" id="GO:0000160">
    <property type="term" value="P:phosphorelay signal transduction system"/>
    <property type="evidence" value="ECO:0007669"/>
    <property type="project" value="InterPro"/>
</dbReference>
<evidence type="ECO:0000313" key="5">
    <source>
        <dbReference type="EMBL" id="QCP09226.1"/>
    </source>
</evidence>
<dbReference type="OrthoDB" id="5421695at2"/>
<dbReference type="SUPFAM" id="SSF52172">
    <property type="entry name" value="CheY-like"/>
    <property type="match status" value="1"/>
</dbReference>
<protein>
    <submittedName>
        <fullName evidence="4">CheY-like chemotaxis protein</fullName>
    </submittedName>
    <submittedName>
        <fullName evidence="5">Response regulator</fullName>
    </submittedName>
</protein>
<dbReference type="SMART" id="SM00448">
    <property type="entry name" value="REC"/>
    <property type="match status" value="1"/>
</dbReference>
<feature type="modified residue" description="4-aspartylphosphate" evidence="2">
    <location>
        <position position="56"/>
    </location>
</feature>
<dbReference type="PROSITE" id="PS50110">
    <property type="entry name" value="RESPONSE_REGULATORY"/>
    <property type="match status" value="1"/>
</dbReference>
<dbReference type="PANTHER" id="PTHR44591:SF3">
    <property type="entry name" value="RESPONSE REGULATORY DOMAIN-CONTAINING PROTEIN"/>
    <property type="match status" value="1"/>
</dbReference>
<dbReference type="EMBL" id="CP040017">
    <property type="protein sequence ID" value="QCP09226.1"/>
    <property type="molecule type" value="Genomic_DNA"/>
</dbReference>
<dbReference type="InterPro" id="IPR011006">
    <property type="entry name" value="CheY-like_superfamily"/>
</dbReference>
<gene>
    <name evidence="5" type="ORF">FCL38_01300</name>
    <name evidence="4" type="ORF">FHS02_005818</name>
</gene>
<reference evidence="4 7" key="2">
    <citation type="submission" date="2020-08" db="EMBL/GenBank/DDBJ databases">
        <title>Genomic Encyclopedia of Type Strains, Phase III (KMG-III): the genomes of soil and plant-associated and newly described type strains.</title>
        <authorList>
            <person name="Whitman W."/>
        </authorList>
    </citation>
    <scope>NUCLEOTIDE SEQUENCE [LARGE SCALE GENOMIC DNA]</scope>
    <source>
        <strain evidence="4 7">CECT 7753</strain>
    </source>
</reference>
<dbReference type="Pfam" id="PF00072">
    <property type="entry name" value="Response_reg"/>
    <property type="match status" value="1"/>
</dbReference>
<keyword evidence="6" id="KW-1185">Reference proteome</keyword>
<accession>A0A4P8HK43</accession>
<evidence type="ECO:0000313" key="4">
    <source>
        <dbReference type="EMBL" id="MBB3224948.1"/>
    </source>
</evidence>
<dbReference type="Proteomes" id="UP000584325">
    <property type="component" value="Unassembled WGS sequence"/>
</dbReference>
<evidence type="ECO:0000259" key="3">
    <source>
        <dbReference type="PROSITE" id="PS50110"/>
    </source>
</evidence>
<evidence type="ECO:0000256" key="2">
    <source>
        <dbReference type="PROSITE-ProRule" id="PRU00169"/>
    </source>
</evidence>
<organism evidence="4 7">
    <name type="scientific">Pseudoduganella umbonata</name>
    <dbReference type="NCBI Taxonomy" id="864828"/>
    <lineage>
        <taxon>Bacteria</taxon>
        <taxon>Pseudomonadati</taxon>
        <taxon>Pseudomonadota</taxon>
        <taxon>Betaproteobacteria</taxon>
        <taxon>Burkholderiales</taxon>
        <taxon>Oxalobacteraceae</taxon>
        <taxon>Telluria group</taxon>
        <taxon>Pseudoduganella</taxon>
    </lineage>
</organism>
<evidence type="ECO:0000313" key="7">
    <source>
        <dbReference type="Proteomes" id="UP000584325"/>
    </source>
</evidence>
<evidence type="ECO:0000313" key="6">
    <source>
        <dbReference type="Proteomes" id="UP000298763"/>
    </source>
</evidence>
<evidence type="ECO:0000256" key="1">
    <source>
        <dbReference type="ARBA" id="ARBA00022553"/>
    </source>
</evidence>
<dbReference type="AlphaFoldDB" id="A0A4P8HK43"/>
<dbReference type="Gene3D" id="3.40.50.2300">
    <property type="match status" value="1"/>
</dbReference>
<proteinExistence type="predicted"/>
<sequence>MLTSSPRILIVDDIHDAADLLSDVLVARGFNARPAYDGVQALAAVENFQPDIVFLDLGMPVMDGYATACALRARPGPQPMLVALTAWGDAATAARVAASGFDRHLVKPSSLDEIMSIVLERSRARKADAPADAASAMQSGAAFAAQAL</sequence>
<dbReference type="Proteomes" id="UP000298763">
    <property type="component" value="Chromosome"/>
</dbReference>
<keyword evidence="1 2" id="KW-0597">Phosphoprotein</keyword>
<dbReference type="RefSeq" id="WP_137312115.1">
    <property type="nucleotide sequence ID" value="NZ_CP040017.1"/>
</dbReference>
<dbReference type="PANTHER" id="PTHR44591">
    <property type="entry name" value="STRESS RESPONSE REGULATOR PROTEIN 1"/>
    <property type="match status" value="1"/>
</dbReference>
<name>A0A4P8HK43_9BURK</name>